<protein>
    <submittedName>
        <fullName evidence="1">Uncharacterized protein</fullName>
    </submittedName>
</protein>
<organism evidence="1 2">
    <name type="scientific">Hygrophoropsis aurantiaca</name>
    <dbReference type="NCBI Taxonomy" id="72124"/>
    <lineage>
        <taxon>Eukaryota</taxon>
        <taxon>Fungi</taxon>
        <taxon>Dikarya</taxon>
        <taxon>Basidiomycota</taxon>
        <taxon>Agaricomycotina</taxon>
        <taxon>Agaricomycetes</taxon>
        <taxon>Agaricomycetidae</taxon>
        <taxon>Boletales</taxon>
        <taxon>Coniophorineae</taxon>
        <taxon>Hygrophoropsidaceae</taxon>
        <taxon>Hygrophoropsis</taxon>
    </lineage>
</organism>
<gene>
    <name evidence="1" type="ORF">BJ138DRAFT_797860</name>
</gene>
<comment type="caution">
    <text evidence="1">The sequence shown here is derived from an EMBL/GenBank/DDBJ whole genome shotgun (WGS) entry which is preliminary data.</text>
</comment>
<dbReference type="Proteomes" id="UP000790377">
    <property type="component" value="Unassembled WGS sequence"/>
</dbReference>
<proteinExistence type="predicted"/>
<evidence type="ECO:0000313" key="2">
    <source>
        <dbReference type="Proteomes" id="UP000790377"/>
    </source>
</evidence>
<name>A0ACB7ZX58_9AGAM</name>
<reference evidence="1" key="1">
    <citation type="journal article" date="2021" name="New Phytol.">
        <title>Evolutionary innovations through gain and loss of genes in the ectomycorrhizal Boletales.</title>
        <authorList>
            <person name="Wu G."/>
            <person name="Miyauchi S."/>
            <person name="Morin E."/>
            <person name="Kuo A."/>
            <person name="Drula E."/>
            <person name="Varga T."/>
            <person name="Kohler A."/>
            <person name="Feng B."/>
            <person name="Cao Y."/>
            <person name="Lipzen A."/>
            <person name="Daum C."/>
            <person name="Hundley H."/>
            <person name="Pangilinan J."/>
            <person name="Johnson J."/>
            <person name="Barry K."/>
            <person name="LaButti K."/>
            <person name="Ng V."/>
            <person name="Ahrendt S."/>
            <person name="Min B."/>
            <person name="Choi I.G."/>
            <person name="Park H."/>
            <person name="Plett J.M."/>
            <person name="Magnuson J."/>
            <person name="Spatafora J.W."/>
            <person name="Nagy L.G."/>
            <person name="Henrissat B."/>
            <person name="Grigoriev I.V."/>
            <person name="Yang Z.L."/>
            <person name="Xu J."/>
            <person name="Martin F.M."/>
        </authorList>
    </citation>
    <scope>NUCLEOTIDE SEQUENCE</scope>
    <source>
        <strain evidence="1">ATCC 28755</strain>
    </source>
</reference>
<dbReference type="EMBL" id="MU268235">
    <property type="protein sequence ID" value="KAH7905252.1"/>
    <property type="molecule type" value="Genomic_DNA"/>
</dbReference>
<accession>A0ACB7ZX58</accession>
<sequence length="192" mass="21950">MPAPIYVTARHLYHHCEDVRGSTVTISSESVRTDNSRSRTTHAVSTGNSSRRRRDKRELEMIIHSKDIIRRFGYACISIYAIDRVFFLGALFVGGKAVSVEGKHWNLGFLEIFESATLNTSLVMPIVIRTRLCYTFRFVPSPGCLYTECHPLQRSSTCVAFCSPRRRAGWTRISMWFWSLNRPTPSKLTISL</sequence>
<keyword evidence="2" id="KW-1185">Reference proteome</keyword>
<evidence type="ECO:0000313" key="1">
    <source>
        <dbReference type="EMBL" id="KAH7905252.1"/>
    </source>
</evidence>